<feature type="domain" description="Peptidase M56" evidence="2">
    <location>
        <begin position="22"/>
        <end position="365"/>
    </location>
</feature>
<dbReference type="PANTHER" id="PTHR34978">
    <property type="entry name" value="POSSIBLE SENSOR-TRANSDUCER PROTEIN BLAR"/>
    <property type="match status" value="1"/>
</dbReference>
<evidence type="ECO:0000313" key="3">
    <source>
        <dbReference type="EMBL" id="TWU39388.1"/>
    </source>
</evidence>
<dbReference type="Proteomes" id="UP000319143">
    <property type="component" value="Unassembled WGS sequence"/>
</dbReference>
<sequence>MIDQIAELCCEVLALVFLASWRTLPIFLLVAVLTLVIRKRVPARYLCWLWLIVIARLLLPWSVESTVAISSVADKPSQTLISSEEEVAVDSRGFDTFTYEDNHGESVTVALLPADATAEEQAEADAYVAKITAEELALLASSAAQQPFHQVDAGESWFEMMEPFLVLASYLIVLGLPAVAIVLLFRNVLSHVCFAWKLRSLPLVTDRATIDCLLRVCDELGAGRRPRLKEVASLHAPAMFGLFRPIVCLPAGWQEELTMQQLEWVFRHEVAHVKGRDGLLLSMATLVKSVHWFNPLSWIAVNKLQHSMERAADELATLHLNETQIREYGELLLRFAAGQPSLRKQPTVGLLAMAAPKNLQRRIESLGSPIRSRTWLRGLMAAPVIGLVAVSGLTDAGPIDTPEVAPQQVPNFENTTAQWQRQLTTDAIVAQPGDRTPLKVKREESKRSVAINVEKALQKAKELQPGIDAQKFVMTYFTSPLVPAEQRAETKIIDGVVTVELTKQKEALVRQRLSGFEQSGPWQIVTELRLINTNIRLLDQFDWSTSDSTARLRRLDRSPVLDDPEQWAEATFSLNAVGWPPTTYDDNMVEQAVSIPIRVTKISRLQSARFMHQVQKDNRSNLMIAPKFTMFNGQCGVISDMVQRPFVTDVFEIPGNKATALQPKISVFEDGWKFLVKPTVTAEEEVNLKMVFTHASIDGVKLANLPNGRGNDPEDRVTIQVPTVKSDSIAVESILNESETLLVFSPKPYSNESDAEQVRRDDGMGQVFMIRTRLISDSEYLKSFVPATASTLESESDE</sequence>
<organism evidence="3 4">
    <name type="scientific">Novipirellula artificiosorum</name>
    <dbReference type="NCBI Taxonomy" id="2528016"/>
    <lineage>
        <taxon>Bacteria</taxon>
        <taxon>Pseudomonadati</taxon>
        <taxon>Planctomycetota</taxon>
        <taxon>Planctomycetia</taxon>
        <taxon>Pirellulales</taxon>
        <taxon>Pirellulaceae</taxon>
        <taxon>Novipirellula</taxon>
    </lineage>
</organism>
<feature type="transmembrane region" description="Helical" evidence="1">
    <location>
        <begin position="164"/>
        <end position="189"/>
    </location>
</feature>
<keyword evidence="1" id="KW-0812">Transmembrane</keyword>
<dbReference type="InterPro" id="IPR052173">
    <property type="entry name" value="Beta-lactam_resp_regulator"/>
</dbReference>
<keyword evidence="1" id="KW-0472">Membrane</keyword>
<reference evidence="3 4" key="1">
    <citation type="submission" date="2019-02" db="EMBL/GenBank/DDBJ databases">
        <title>Deep-cultivation of Planctomycetes and their phenomic and genomic characterization uncovers novel biology.</title>
        <authorList>
            <person name="Wiegand S."/>
            <person name="Jogler M."/>
            <person name="Boedeker C."/>
            <person name="Pinto D."/>
            <person name="Vollmers J."/>
            <person name="Rivas-Marin E."/>
            <person name="Kohn T."/>
            <person name="Peeters S.H."/>
            <person name="Heuer A."/>
            <person name="Rast P."/>
            <person name="Oberbeckmann S."/>
            <person name="Bunk B."/>
            <person name="Jeske O."/>
            <person name="Meyerdierks A."/>
            <person name="Storesund J.E."/>
            <person name="Kallscheuer N."/>
            <person name="Luecker S."/>
            <person name="Lage O.M."/>
            <person name="Pohl T."/>
            <person name="Merkel B.J."/>
            <person name="Hornburger P."/>
            <person name="Mueller R.-W."/>
            <person name="Bruemmer F."/>
            <person name="Labrenz M."/>
            <person name="Spormann A.M."/>
            <person name="Op Den Camp H."/>
            <person name="Overmann J."/>
            <person name="Amann R."/>
            <person name="Jetten M.S.M."/>
            <person name="Mascher T."/>
            <person name="Medema M.H."/>
            <person name="Devos D.P."/>
            <person name="Kaster A.-K."/>
            <person name="Ovreas L."/>
            <person name="Rohde M."/>
            <person name="Galperin M.Y."/>
            <person name="Jogler C."/>
        </authorList>
    </citation>
    <scope>NUCLEOTIDE SEQUENCE [LARGE SCALE GENOMIC DNA]</scope>
    <source>
        <strain evidence="3 4">Poly41</strain>
    </source>
</reference>
<evidence type="ECO:0000259" key="2">
    <source>
        <dbReference type="Pfam" id="PF05569"/>
    </source>
</evidence>
<accession>A0A5C6DRJ9</accession>
<dbReference type="Pfam" id="PF05569">
    <property type="entry name" value="Peptidase_M56"/>
    <property type="match status" value="1"/>
</dbReference>
<dbReference type="EMBL" id="SJPV01000003">
    <property type="protein sequence ID" value="TWU39388.1"/>
    <property type="molecule type" value="Genomic_DNA"/>
</dbReference>
<dbReference type="AlphaFoldDB" id="A0A5C6DRJ9"/>
<name>A0A5C6DRJ9_9BACT</name>
<keyword evidence="1" id="KW-1133">Transmembrane helix</keyword>
<dbReference type="RefSeq" id="WP_146526165.1">
    <property type="nucleotide sequence ID" value="NZ_SJPV01000003.1"/>
</dbReference>
<protein>
    <submittedName>
        <fullName evidence="3">Regulatory protein BlaR1</fullName>
    </submittedName>
</protein>
<comment type="caution">
    <text evidence="3">The sequence shown here is derived from an EMBL/GenBank/DDBJ whole genome shotgun (WGS) entry which is preliminary data.</text>
</comment>
<gene>
    <name evidence="3" type="primary">blaR1_3</name>
    <name evidence="3" type="ORF">Poly41_22120</name>
</gene>
<evidence type="ECO:0000313" key="4">
    <source>
        <dbReference type="Proteomes" id="UP000319143"/>
    </source>
</evidence>
<feature type="transmembrane region" description="Helical" evidence="1">
    <location>
        <begin position="12"/>
        <end position="33"/>
    </location>
</feature>
<keyword evidence="4" id="KW-1185">Reference proteome</keyword>
<dbReference type="InterPro" id="IPR008756">
    <property type="entry name" value="Peptidase_M56"/>
</dbReference>
<dbReference type="CDD" id="cd07341">
    <property type="entry name" value="M56_BlaR1_MecR1_like"/>
    <property type="match status" value="1"/>
</dbReference>
<proteinExistence type="predicted"/>
<dbReference type="OrthoDB" id="219918at2"/>
<evidence type="ECO:0000256" key="1">
    <source>
        <dbReference type="SAM" id="Phobius"/>
    </source>
</evidence>
<dbReference type="PANTHER" id="PTHR34978:SF3">
    <property type="entry name" value="SLR0241 PROTEIN"/>
    <property type="match status" value="1"/>
</dbReference>